<evidence type="ECO:0000256" key="1">
    <source>
        <dbReference type="SAM" id="MobiDB-lite"/>
    </source>
</evidence>
<evidence type="ECO:0000313" key="5">
    <source>
        <dbReference type="Proteomes" id="UP001295684"/>
    </source>
</evidence>
<feature type="region of interest" description="Disordered" evidence="1">
    <location>
        <begin position="410"/>
        <end position="480"/>
    </location>
</feature>
<dbReference type="PANTHER" id="PTHR11188">
    <property type="entry name" value="ARRESTIN DOMAIN CONTAINING PROTEIN"/>
    <property type="match status" value="1"/>
</dbReference>
<dbReference type="PANTHER" id="PTHR11188:SF17">
    <property type="entry name" value="FI21816P1"/>
    <property type="match status" value="1"/>
</dbReference>
<dbReference type="InterPro" id="IPR050357">
    <property type="entry name" value="Arrestin_domain-protein"/>
</dbReference>
<gene>
    <name evidence="4" type="ORF">ECRASSUSDP1_LOCUS9093</name>
</gene>
<sequence>MGSVDSRSKFEHGHIYLQPDHAYAISGENMTGNIYMQLSQPFPAMSLDIEVKGEEKCKWRERKTRNERRGDKNVSVTYYIYHHAVRNVIYQRFTLYNFPEGVANAGQYTFPFNIAIPYGCPSSAFYSGTESAVASIQYSIKAILQPHPSTRLREMAFKQTLIMREKAPYVNENLSANVEMKVKSCCCCCSKGTAYLDTKFEKDAIASNEVCRAMCHIRNGCSIPIDRVRICIKQYIKLNSYSAVYNRNRKVGEKSYDGIGPREETEGHTRFLDISLAELKSEVNHQVFSDFTPIYNEEMALANCIQPTTSGLHVNITYKLEIKLMYNTYCATLPQTSIPLFIQAPALQDFTMIQAPEGWNPTTYDEANFALPVPPTEMAQVAPMEDPGYNTGGMGLPGPGPMNPGGMGMQGQAPGGMGMPGQAQNYGGGQMQYNQGYAPQTQNPAGNIPPPSQIPAQPSGFSQQQVQPEHQPLMGPQNQP</sequence>
<organism evidence="4 5">
    <name type="scientific">Euplotes crassus</name>
    <dbReference type="NCBI Taxonomy" id="5936"/>
    <lineage>
        <taxon>Eukaryota</taxon>
        <taxon>Sar</taxon>
        <taxon>Alveolata</taxon>
        <taxon>Ciliophora</taxon>
        <taxon>Intramacronucleata</taxon>
        <taxon>Spirotrichea</taxon>
        <taxon>Hypotrichia</taxon>
        <taxon>Euplotida</taxon>
        <taxon>Euplotidae</taxon>
        <taxon>Moneuplotes</taxon>
    </lineage>
</organism>
<evidence type="ECO:0000259" key="3">
    <source>
        <dbReference type="Pfam" id="PF02752"/>
    </source>
</evidence>
<feature type="domain" description="Arrestin C-terminal-like" evidence="3">
    <location>
        <begin position="191"/>
        <end position="344"/>
    </location>
</feature>
<evidence type="ECO:0000259" key="2">
    <source>
        <dbReference type="Pfam" id="PF00339"/>
    </source>
</evidence>
<dbReference type="InterPro" id="IPR014752">
    <property type="entry name" value="Arrestin-like_C"/>
</dbReference>
<keyword evidence="5" id="KW-1185">Reference proteome</keyword>
<dbReference type="Pfam" id="PF02752">
    <property type="entry name" value="Arrestin_C"/>
    <property type="match status" value="1"/>
</dbReference>
<dbReference type="GO" id="GO:0005737">
    <property type="term" value="C:cytoplasm"/>
    <property type="evidence" value="ECO:0007669"/>
    <property type="project" value="TreeGrafter"/>
</dbReference>
<evidence type="ECO:0000313" key="4">
    <source>
        <dbReference type="EMBL" id="CAI2367805.1"/>
    </source>
</evidence>
<dbReference type="InterPro" id="IPR014756">
    <property type="entry name" value="Ig_E-set"/>
</dbReference>
<dbReference type="InterPro" id="IPR011022">
    <property type="entry name" value="Arrestin_C-like"/>
</dbReference>
<dbReference type="SUPFAM" id="SSF81296">
    <property type="entry name" value="E set domains"/>
    <property type="match status" value="2"/>
</dbReference>
<evidence type="ECO:0008006" key="6">
    <source>
        <dbReference type="Google" id="ProtNLM"/>
    </source>
</evidence>
<dbReference type="EMBL" id="CAMPGE010008922">
    <property type="protein sequence ID" value="CAI2367805.1"/>
    <property type="molecule type" value="Genomic_DNA"/>
</dbReference>
<comment type="caution">
    <text evidence="4">The sequence shown here is derived from an EMBL/GenBank/DDBJ whole genome shotgun (WGS) entry which is preliminary data.</text>
</comment>
<protein>
    <recommendedName>
        <fullName evidence="6">Arrestin C-terminal-like domain-containing protein</fullName>
    </recommendedName>
</protein>
<dbReference type="Pfam" id="PF00339">
    <property type="entry name" value="Arrestin_N"/>
    <property type="match status" value="1"/>
</dbReference>
<feature type="compositionally biased region" description="Low complexity" evidence="1">
    <location>
        <begin position="420"/>
        <end position="438"/>
    </location>
</feature>
<name>A0AAD1UIY6_EUPCR</name>
<dbReference type="GO" id="GO:0015031">
    <property type="term" value="P:protein transport"/>
    <property type="evidence" value="ECO:0007669"/>
    <property type="project" value="TreeGrafter"/>
</dbReference>
<feature type="domain" description="Arrestin-like N-terminal" evidence="2">
    <location>
        <begin position="18"/>
        <end position="145"/>
    </location>
</feature>
<reference evidence="4" key="1">
    <citation type="submission" date="2023-07" db="EMBL/GenBank/DDBJ databases">
        <authorList>
            <consortium name="AG Swart"/>
            <person name="Singh M."/>
            <person name="Singh A."/>
            <person name="Seah K."/>
            <person name="Emmerich C."/>
        </authorList>
    </citation>
    <scope>NUCLEOTIDE SEQUENCE</scope>
    <source>
        <strain evidence="4">DP1</strain>
    </source>
</reference>
<dbReference type="AlphaFoldDB" id="A0AAD1UIY6"/>
<accession>A0AAD1UIY6</accession>
<dbReference type="Gene3D" id="2.60.40.640">
    <property type="match status" value="2"/>
</dbReference>
<dbReference type="Proteomes" id="UP001295684">
    <property type="component" value="Unassembled WGS sequence"/>
</dbReference>
<dbReference type="InterPro" id="IPR011021">
    <property type="entry name" value="Arrestin-like_N"/>
</dbReference>
<feature type="compositionally biased region" description="Gly residues" evidence="1">
    <location>
        <begin position="410"/>
        <end position="419"/>
    </location>
</feature>
<proteinExistence type="predicted"/>